<dbReference type="Proteomes" id="UP000279259">
    <property type="component" value="Unassembled WGS sequence"/>
</dbReference>
<evidence type="ECO:0000313" key="3">
    <source>
        <dbReference type="Proteomes" id="UP000279259"/>
    </source>
</evidence>
<dbReference type="AlphaFoldDB" id="A0A427YE90"/>
<comment type="caution">
    <text evidence="2">The sequence shown here is derived from an EMBL/GenBank/DDBJ whole genome shotgun (WGS) entry which is preliminary data.</text>
</comment>
<protein>
    <submittedName>
        <fullName evidence="2">Uncharacterized protein</fullName>
    </submittedName>
</protein>
<sequence>MAPDGGLTAGRRSSFAGEREVEQSPGDLSEADNVDPHEWESFLDDLNLRGPKRDAMAALPLSRKAYLLSNPALREANQPPPARVPHHLLAVH</sequence>
<accession>A0A427YE90</accession>
<feature type="region of interest" description="Disordered" evidence="1">
    <location>
        <begin position="1"/>
        <end position="36"/>
    </location>
</feature>
<dbReference type="EMBL" id="RSCD01000013">
    <property type="protein sequence ID" value="RSH89418.1"/>
    <property type="molecule type" value="Genomic_DNA"/>
</dbReference>
<gene>
    <name evidence="2" type="ORF">EHS25_001967</name>
</gene>
<evidence type="ECO:0000256" key="1">
    <source>
        <dbReference type="SAM" id="MobiDB-lite"/>
    </source>
</evidence>
<organism evidence="2 3">
    <name type="scientific">Saitozyma podzolica</name>
    <dbReference type="NCBI Taxonomy" id="1890683"/>
    <lineage>
        <taxon>Eukaryota</taxon>
        <taxon>Fungi</taxon>
        <taxon>Dikarya</taxon>
        <taxon>Basidiomycota</taxon>
        <taxon>Agaricomycotina</taxon>
        <taxon>Tremellomycetes</taxon>
        <taxon>Tremellales</taxon>
        <taxon>Trimorphomycetaceae</taxon>
        <taxon>Saitozyma</taxon>
    </lineage>
</organism>
<evidence type="ECO:0000313" key="2">
    <source>
        <dbReference type="EMBL" id="RSH89418.1"/>
    </source>
</evidence>
<name>A0A427YE90_9TREE</name>
<proteinExistence type="predicted"/>
<reference evidence="2 3" key="1">
    <citation type="submission" date="2018-11" db="EMBL/GenBank/DDBJ databases">
        <title>Genome sequence of Saitozyma podzolica DSM 27192.</title>
        <authorList>
            <person name="Aliyu H."/>
            <person name="Gorte O."/>
            <person name="Ochsenreither K."/>
        </authorList>
    </citation>
    <scope>NUCLEOTIDE SEQUENCE [LARGE SCALE GENOMIC DNA]</scope>
    <source>
        <strain evidence="2 3">DSM 27192</strain>
    </source>
</reference>
<keyword evidence="3" id="KW-1185">Reference proteome</keyword>